<name>A0ABN7UPB5_GIGMA</name>
<reference evidence="1 2" key="1">
    <citation type="submission" date="2021-06" db="EMBL/GenBank/DDBJ databases">
        <authorList>
            <person name="Kallberg Y."/>
            <person name="Tangrot J."/>
            <person name="Rosling A."/>
        </authorList>
    </citation>
    <scope>NUCLEOTIDE SEQUENCE [LARGE SCALE GENOMIC DNA]</scope>
    <source>
        <strain evidence="1 2">120-4 pot B 10/14</strain>
    </source>
</reference>
<protein>
    <submittedName>
        <fullName evidence="1">27114_t:CDS:1</fullName>
    </submittedName>
</protein>
<dbReference type="Gene3D" id="3.40.50.150">
    <property type="entry name" value="Vaccinia Virus protein VP39"/>
    <property type="match status" value="1"/>
</dbReference>
<dbReference type="EMBL" id="CAJVQB010004256">
    <property type="protein sequence ID" value="CAG8630894.1"/>
    <property type="molecule type" value="Genomic_DNA"/>
</dbReference>
<sequence length="56" mass="6231">MTFFAGSGTTGHAILKLNKTNSNRTFILIETGNEENQDNYCRTLLQKRLQAATIGK</sequence>
<gene>
    <name evidence="1" type="ORF">GMARGA_LOCUS8323</name>
</gene>
<organism evidence="1 2">
    <name type="scientific">Gigaspora margarita</name>
    <dbReference type="NCBI Taxonomy" id="4874"/>
    <lineage>
        <taxon>Eukaryota</taxon>
        <taxon>Fungi</taxon>
        <taxon>Fungi incertae sedis</taxon>
        <taxon>Mucoromycota</taxon>
        <taxon>Glomeromycotina</taxon>
        <taxon>Glomeromycetes</taxon>
        <taxon>Diversisporales</taxon>
        <taxon>Gigasporaceae</taxon>
        <taxon>Gigaspora</taxon>
    </lineage>
</organism>
<dbReference type="InterPro" id="IPR029063">
    <property type="entry name" value="SAM-dependent_MTases_sf"/>
</dbReference>
<comment type="caution">
    <text evidence="1">The sequence shown here is derived from an EMBL/GenBank/DDBJ whole genome shotgun (WGS) entry which is preliminary data.</text>
</comment>
<accession>A0ABN7UPB5</accession>
<evidence type="ECO:0000313" key="1">
    <source>
        <dbReference type="EMBL" id="CAG8630894.1"/>
    </source>
</evidence>
<dbReference type="Proteomes" id="UP000789901">
    <property type="component" value="Unassembled WGS sequence"/>
</dbReference>
<keyword evidence="2" id="KW-1185">Reference proteome</keyword>
<proteinExistence type="predicted"/>
<evidence type="ECO:0000313" key="2">
    <source>
        <dbReference type="Proteomes" id="UP000789901"/>
    </source>
</evidence>